<organism evidence="3 4">
    <name type="scientific">Shimia thalassica</name>
    <dbReference type="NCBI Taxonomy" id="1715693"/>
    <lineage>
        <taxon>Bacteria</taxon>
        <taxon>Pseudomonadati</taxon>
        <taxon>Pseudomonadota</taxon>
        <taxon>Alphaproteobacteria</taxon>
        <taxon>Rhodobacterales</taxon>
        <taxon>Roseobacteraceae</taxon>
    </lineage>
</organism>
<keyword evidence="1" id="KW-0328">Glycosyltransferase</keyword>
<protein>
    <submittedName>
        <fullName evidence="3">Glycosyl transferase family 11</fullName>
    </submittedName>
</protein>
<evidence type="ECO:0000313" key="4">
    <source>
        <dbReference type="Proteomes" id="UP000051870"/>
    </source>
</evidence>
<dbReference type="Proteomes" id="UP000051870">
    <property type="component" value="Unassembled WGS sequence"/>
</dbReference>
<evidence type="ECO:0000313" key="3">
    <source>
        <dbReference type="EMBL" id="CUJ82114.1"/>
    </source>
</evidence>
<evidence type="ECO:0000256" key="2">
    <source>
        <dbReference type="ARBA" id="ARBA00022679"/>
    </source>
</evidence>
<dbReference type="GO" id="GO:0005975">
    <property type="term" value="P:carbohydrate metabolic process"/>
    <property type="evidence" value="ECO:0007669"/>
    <property type="project" value="InterPro"/>
</dbReference>
<dbReference type="PANTHER" id="PTHR11927:SF9">
    <property type="entry name" value="L-FUCOSYLTRANSFERASE"/>
    <property type="match status" value="1"/>
</dbReference>
<dbReference type="Gene3D" id="3.40.50.11350">
    <property type="match status" value="1"/>
</dbReference>
<dbReference type="InterPro" id="IPR002516">
    <property type="entry name" value="Glyco_trans_11"/>
</dbReference>
<keyword evidence="2 3" id="KW-0808">Transferase</keyword>
<dbReference type="Pfam" id="PF01531">
    <property type="entry name" value="Glyco_transf_11"/>
    <property type="match status" value="1"/>
</dbReference>
<dbReference type="GeneID" id="83879214"/>
<proteinExistence type="predicted"/>
<gene>
    <name evidence="3" type="ORF">PH7735_00111</name>
</gene>
<dbReference type="CDD" id="cd11301">
    <property type="entry name" value="Fut1_Fut2_like"/>
    <property type="match status" value="1"/>
</dbReference>
<accession>A0A0P1IC29</accession>
<dbReference type="GO" id="GO:0016020">
    <property type="term" value="C:membrane"/>
    <property type="evidence" value="ECO:0007669"/>
    <property type="project" value="InterPro"/>
</dbReference>
<keyword evidence="4" id="KW-1185">Reference proteome</keyword>
<dbReference type="RefSeq" id="WP_058309396.1">
    <property type="nucleotide sequence ID" value="NZ_CYTW01000001.1"/>
</dbReference>
<reference evidence="4" key="1">
    <citation type="submission" date="2015-09" db="EMBL/GenBank/DDBJ databases">
        <authorList>
            <person name="Rodrigo-Torres Lidia"/>
            <person name="Arahal R.David."/>
        </authorList>
    </citation>
    <scope>NUCLEOTIDE SEQUENCE [LARGE SCALE GENOMIC DNA]</scope>
    <source>
        <strain evidence="4">CECT 7735</strain>
    </source>
</reference>
<dbReference type="AlphaFoldDB" id="A0A0P1IC29"/>
<dbReference type="STRING" id="1715693.PH7735_00111"/>
<dbReference type="PANTHER" id="PTHR11927">
    <property type="entry name" value="GALACTOSIDE 2-L-FUCOSYLTRANSFERASE"/>
    <property type="match status" value="1"/>
</dbReference>
<dbReference type="GO" id="GO:0008107">
    <property type="term" value="F:galactoside 2-alpha-L-fucosyltransferase activity"/>
    <property type="evidence" value="ECO:0007669"/>
    <property type="project" value="InterPro"/>
</dbReference>
<dbReference type="EMBL" id="CYTW01000001">
    <property type="protein sequence ID" value="CUJ82114.1"/>
    <property type="molecule type" value="Genomic_DNA"/>
</dbReference>
<sequence length="281" mass="31661">MIIARLFGGLGNQMFQYAAGKSLAERLGAELALDFRIIDERGTRRLTDVFDLDIVPATNLPATKHENLLRYGLWRAFGQSPKFRRETGLGYNAAFAEWSDDTYLHGYWQSEQYFSAISDHLRRVFQAVPAPSKENGAIADDIRDCSAISLHVRRGDYLALGAHGVCDEAYYNAALSHIAPQLNQDPRVFVFSDDPQWAKDNLPLPFEKIVVDLNGPTTDYEDLRLMSLCDHNIIANSSFSWWGAWLNANPDKIVTAPANWFADAKLDNPDILPEGWQRITP</sequence>
<name>A0A0P1IC29_9RHOB</name>
<evidence type="ECO:0000256" key="1">
    <source>
        <dbReference type="ARBA" id="ARBA00022676"/>
    </source>
</evidence>